<reference evidence="6" key="2">
    <citation type="submission" date="2021-03" db="UniProtKB">
        <authorList>
            <consortium name="EnsemblPlants"/>
        </authorList>
    </citation>
    <scope>IDENTIFICATION</scope>
</reference>
<dbReference type="Proteomes" id="UP000596660">
    <property type="component" value="Unplaced"/>
</dbReference>
<gene>
    <name evidence="6" type="primary">LOC110736878</name>
</gene>
<keyword evidence="2 5" id="KW-0285">Flavoprotein</keyword>
<evidence type="ECO:0000313" key="7">
    <source>
        <dbReference type="Proteomes" id="UP000596660"/>
    </source>
</evidence>
<dbReference type="GO" id="GO:0050661">
    <property type="term" value="F:NADP binding"/>
    <property type="evidence" value="ECO:0007669"/>
    <property type="project" value="InterPro"/>
</dbReference>
<dbReference type="InterPro" id="IPR020946">
    <property type="entry name" value="Flavin_mOase-like"/>
</dbReference>
<dbReference type="Pfam" id="PF00743">
    <property type="entry name" value="FMO-like"/>
    <property type="match status" value="1"/>
</dbReference>
<evidence type="ECO:0000256" key="2">
    <source>
        <dbReference type="ARBA" id="ARBA00022630"/>
    </source>
</evidence>
<dbReference type="GO" id="GO:0050660">
    <property type="term" value="F:flavin adenine dinucleotide binding"/>
    <property type="evidence" value="ECO:0007669"/>
    <property type="project" value="InterPro"/>
</dbReference>
<protein>
    <recommendedName>
        <fullName evidence="5">Flavin-containing monooxygenase</fullName>
        <ecNumber evidence="5">1.-.-.-</ecNumber>
    </recommendedName>
</protein>
<keyword evidence="7" id="KW-1185">Reference proteome</keyword>
<comment type="cofactor">
    <cofactor evidence="5">
        <name>FAD</name>
        <dbReference type="ChEBI" id="CHEBI:57692"/>
    </cofactor>
</comment>
<keyword evidence="5" id="KW-0503">Monooxygenase</keyword>
<comment type="similarity">
    <text evidence="1 5">Belongs to the FMO family.</text>
</comment>
<dbReference type="OMA" id="SCNISTY"/>
<dbReference type="EC" id="1.-.-.-" evidence="5"/>
<accession>A0A803LG38</accession>
<evidence type="ECO:0000256" key="1">
    <source>
        <dbReference type="ARBA" id="ARBA00009183"/>
    </source>
</evidence>
<dbReference type="PANTHER" id="PTHR23023">
    <property type="entry name" value="DIMETHYLANILINE MONOOXYGENASE"/>
    <property type="match status" value="1"/>
</dbReference>
<sequence>RSPAFSFFEKGVELDDSIKSTEPITSDLVIFATGYKGDQKLKDIFASSEFKDYMFGSSNKTLSLYRECIHPRIPQLGVIGFSESLANLYTSEIRCRWLFELLDGKFKLPSIEEMEKDVIEWEKFMKRYSGKYYRGSCLGALHIYYNDQLCIDMGFNPKRKDGYWAELFEPYGPMDYA</sequence>
<keyword evidence="4 5" id="KW-0560">Oxidoreductase</keyword>
<dbReference type="SUPFAM" id="SSF51905">
    <property type="entry name" value="FAD/NAD(P)-binding domain"/>
    <property type="match status" value="1"/>
</dbReference>
<proteinExistence type="inferred from homology"/>
<dbReference type="FunFam" id="3.50.50.60:FF:000169">
    <property type="entry name" value="Flavin-containing monooxygenase"/>
    <property type="match status" value="1"/>
</dbReference>
<evidence type="ECO:0000256" key="5">
    <source>
        <dbReference type="RuleBase" id="RU361177"/>
    </source>
</evidence>
<keyword evidence="3 5" id="KW-0274">FAD</keyword>
<dbReference type="AlphaFoldDB" id="A0A803LG38"/>
<organism evidence="6 7">
    <name type="scientific">Chenopodium quinoa</name>
    <name type="common">Quinoa</name>
    <dbReference type="NCBI Taxonomy" id="63459"/>
    <lineage>
        <taxon>Eukaryota</taxon>
        <taxon>Viridiplantae</taxon>
        <taxon>Streptophyta</taxon>
        <taxon>Embryophyta</taxon>
        <taxon>Tracheophyta</taxon>
        <taxon>Spermatophyta</taxon>
        <taxon>Magnoliopsida</taxon>
        <taxon>eudicotyledons</taxon>
        <taxon>Gunneridae</taxon>
        <taxon>Pentapetalae</taxon>
        <taxon>Caryophyllales</taxon>
        <taxon>Chenopodiaceae</taxon>
        <taxon>Chenopodioideae</taxon>
        <taxon>Atripliceae</taxon>
        <taxon>Chenopodium</taxon>
    </lineage>
</organism>
<name>A0A803LG38_CHEQI</name>
<dbReference type="InterPro" id="IPR036188">
    <property type="entry name" value="FAD/NAD-bd_sf"/>
</dbReference>
<reference evidence="6" key="1">
    <citation type="journal article" date="2017" name="Nature">
        <title>The genome of Chenopodium quinoa.</title>
        <authorList>
            <person name="Jarvis D.E."/>
            <person name="Ho Y.S."/>
            <person name="Lightfoot D.J."/>
            <person name="Schmoeckel S.M."/>
            <person name="Li B."/>
            <person name="Borm T.J.A."/>
            <person name="Ohyanagi H."/>
            <person name="Mineta K."/>
            <person name="Michell C.T."/>
            <person name="Saber N."/>
            <person name="Kharbatia N.M."/>
            <person name="Rupper R.R."/>
            <person name="Sharp A.R."/>
            <person name="Dally N."/>
            <person name="Boughton B.A."/>
            <person name="Woo Y.H."/>
            <person name="Gao G."/>
            <person name="Schijlen E.G.W.M."/>
            <person name="Guo X."/>
            <person name="Momin A.A."/>
            <person name="Negrao S."/>
            <person name="Al-Babili S."/>
            <person name="Gehring C."/>
            <person name="Roessner U."/>
            <person name="Jung C."/>
            <person name="Murphy K."/>
            <person name="Arold S.T."/>
            <person name="Gojobori T."/>
            <person name="van der Linden C.G."/>
            <person name="van Loo E.N."/>
            <person name="Jellen E.N."/>
            <person name="Maughan P.J."/>
            <person name="Tester M."/>
        </authorList>
    </citation>
    <scope>NUCLEOTIDE SEQUENCE [LARGE SCALE GENOMIC DNA]</scope>
    <source>
        <strain evidence="6">cv. PI 614886</strain>
    </source>
</reference>
<dbReference type="Gramene" id="AUR62012935-RA">
    <property type="protein sequence ID" value="AUR62012935-RA:cds"/>
    <property type="gene ID" value="AUR62012935"/>
</dbReference>
<evidence type="ECO:0000313" key="6">
    <source>
        <dbReference type="EnsemblPlants" id="AUR62012935-RA:cds"/>
    </source>
</evidence>
<dbReference type="Gene3D" id="3.50.50.60">
    <property type="entry name" value="FAD/NAD(P)-binding domain"/>
    <property type="match status" value="1"/>
</dbReference>
<dbReference type="InterPro" id="IPR050346">
    <property type="entry name" value="FMO-like"/>
</dbReference>
<dbReference type="GO" id="GO:0004499">
    <property type="term" value="F:N,N-dimethylaniline monooxygenase activity"/>
    <property type="evidence" value="ECO:0007669"/>
    <property type="project" value="InterPro"/>
</dbReference>
<dbReference type="EnsemblPlants" id="AUR62012935-RA">
    <property type="protein sequence ID" value="AUR62012935-RA:cds"/>
    <property type="gene ID" value="AUR62012935"/>
</dbReference>
<evidence type="ECO:0000256" key="4">
    <source>
        <dbReference type="ARBA" id="ARBA00023002"/>
    </source>
</evidence>
<evidence type="ECO:0000256" key="3">
    <source>
        <dbReference type="ARBA" id="ARBA00022827"/>
    </source>
</evidence>